<feature type="domain" description="FecR protein" evidence="2">
    <location>
        <begin position="123"/>
        <end position="217"/>
    </location>
</feature>
<dbReference type="InterPro" id="IPR032508">
    <property type="entry name" value="FecR_C"/>
</dbReference>
<keyword evidence="1" id="KW-1133">Transmembrane helix</keyword>
<dbReference type="InterPro" id="IPR012373">
    <property type="entry name" value="Ferrdict_sens_TM"/>
</dbReference>
<dbReference type="PANTHER" id="PTHR30273">
    <property type="entry name" value="PERIPLASMIC SIGNAL SENSOR AND SIGMA FACTOR ACTIVATOR FECR-RELATED"/>
    <property type="match status" value="1"/>
</dbReference>
<proteinExistence type="predicted"/>
<name>A0A4Y1X484_9BACT</name>
<organism evidence="4 5">
    <name type="scientific">Alistipes dispar</name>
    <dbReference type="NCBI Taxonomy" id="2585119"/>
    <lineage>
        <taxon>Bacteria</taxon>
        <taxon>Pseudomonadati</taxon>
        <taxon>Bacteroidota</taxon>
        <taxon>Bacteroidia</taxon>
        <taxon>Bacteroidales</taxon>
        <taxon>Rikenellaceae</taxon>
        <taxon>Alistipes</taxon>
    </lineage>
</organism>
<dbReference type="InterPro" id="IPR006860">
    <property type="entry name" value="FecR"/>
</dbReference>
<dbReference type="KEGG" id="ada:A5CPEGH6_22420"/>
<dbReference type="Gene3D" id="3.55.50.30">
    <property type="match status" value="1"/>
</dbReference>
<evidence type="ECO:0000313" key="4">
    <source>
        <dbReference type="EMBL" id="BBL07604.1"/>
    </source>
</evidence>
<dbReference type="Pfam" id="PF16344">
    <property type="entry name" value="FecR_C"/>
    <property type="match status" value="1"/>
</dbReference>
<dbReference type="PANTHER" id="PTHR30273:SF2">
    <property type="entry name" value="PROTEIN FECR"/>
    <property type="match status" value="1"/>
</dbReference>
<keyword evidence="1" id="KW-0812">Transmembrane</keyword>
<sequence>MHAKLDKMEKYFEELIIDYLTGNLSDPDIARFLEFVQSDERHRRRFEELSRLYAQSLIPRFETDKKARYREAERRIAASRRRPSLWRIAGWTRVAAALLVGIVVGAASLFVLRLDAEPGLCEVTVPAGARSQIMLPDSSLVWLNAGSKLIYASDFGRKDRQVRLEGEGYFEVARNVGCPFTVRTDVLDVTVLGTSFNVQAYADARTVEVDLLKGRVEVAAADGRRLSLLPDRQARFDRTSGLFESHPAVTALAADWINGRLSFVNTPFREILDKLQRHFNVRIEVSSEKAAHESFSGSIDLRLSLDEILRYIDVDRKYTWTTTDGTLRLSDRN</sequence>
<dbReference type="EMBL" id="AP019736">
    <property type="protein sequence ID" value="BBL07604.1"/>
    <property type="molecule type" value="Genomic_DNA"/>
</dbReference>
<evidence type="ECO:0000259" key="2">
    <source>
        <dbReference type="Pfam" id="PF04773"/>
    </source>
</evidence>
<evidence type="ECO:0000259" key="3">
    <source>
        <dbReference type="Pfam" id="PF16344"/>
    </source>
</evidence>
<evidence type="ECO:0000256" key="1">
    <source>
        <dbReference type="SAM" id="Phobius"/>
    </source>
</evidence>
<protein>
    <submittedName>
        <fullName evidence="4">Anti-sigma factor</fullName>
    </submittedName>
</protein>
<dbReference type="Gene3D" id="2.60.120.1440">
    <property type="match status" value="1"/>
</dbReference>
<dbReference type="Pfam" id="PF04773">
    <property type="entry name" value="FecR"/>
    <property type="match status" value="1"/>
</dbReference>
<gene>
    <name evidence="4" type="ORF">A5CPEGH6_22420</name>
</gene>
<keyword evidence="1" id="KW-0472">Membrane</keyword>
<dbReference type="Proteomes" id="UP000319374">
    <property type="component" value="Chromosome"/>
</dbReference>
<dbReference type="PIRSF" id="PIRSF018266">
    <property type="entry name" value="FecR"/>
    <property type="match status" value="1"/>
</dbReference>
<evidence type="ECO:0000313" key="5">
    <source>
        <dbReference type="Proteomes" id="UP000319374"/>
    </source>
</evidence>
<dbReference type="AlphaFoldDB" id="A0A4Y1X484"/>
<dbReference type="GO" id="GO:0016989">
    <property type="term" value="F:sigma factor antagonist activity"/>
    <property type="evidence" value="ECO:0007669"/>
    <property type="project" value="TreeGrafter"/>
</dbReference>
<feature type="transmembrane region" description="Helical" evidence="1">
    <location>
        <begin position="90"/>
        <end position="112"/>
    </location>
</feature>
<accession>A0A4Y1X484</accession>
<reference evidence="5" key="1">
    <citation type="submission" date="2019-06" db="EMBL/GenBank/DDBJ databases">
        <title>Alistipes onderdonkii subsp. vulgaris subsp. nov., Alistipes dispar sp. nov. and Alistipes communis sp. nov., isolated from human faeces, and creation of Alistipes onderdonkii subsp. onderdonkii subsp. nov.</title>
        <authorList>
            <person name="Sakamoto M."/>
            <person name="Ikeyama N."/>
            <person name="Ogata Y."/>
            <person name="Suda W."/>
            <person name="Iino T."/>
            <person name="Hattori M."/>
            <person name="Ohkuma M."/>
        </authorList>
    </citation>
    <scope>NUCLEOTIDE SEQUENCE [LARGE SCALE GENOMIC DNA]</scope>
    <source>
        <strain evidence="5">5CPEGH6</strain>
    </source>
</reference>
<feature type="domain" description="Protein FecR C-terminal" evidence="3">
    <location>
        <begin position="260"/>
        <end position="325"/>
    </location>
</feature>
<keyword evidence="5" id="KW-1185">Reference proteome</keyword>
<dbReference type="OrthoDB" id="1096949at2"/>